<dbReference type="OrthoDB" id="3475539at2"/>
<dbReference type="AlphaFoldDB" id="A0A1H8G385"/>
<gene>
    <name evidence="1" type="ORF">SAMN05216267_1004201</name>
</gene>
<protein>
    <submittedName>
        <fullName evidence="1">Uncharacterized protein</fullName>
    </submittedName>
</protein>
<evidence type="ECO:0000313" key="2">
    <source>
        <dbReference type="Proteomes" id="UP000181951"/>
    </source>
</evidence>
<dbReference type="RefSeq" id="WP_141726211.1">
    <property type="nucleotide sequence ID" value="NZ_FODD01000004.1"/>
</dbReference>
<sequence length="141" mass="14788">MSSDGAPEGARFPVSHTWFRTGPTHSAAGTGLWRPDDRVAVLFLGHAALLADLLRAPSGCGDVVNGECRVDDSLLEAFCSAALAEYGATEQGIQRTLTVGLIATALVLLDRAGRPVPGSVVPEQQAAWAALRDQHSAVMPR</sequence>
<dbReference type="EMBL" id="FODD01000004">
    <property type="protein sequence ID" value="SEN37748.1"/>
    <property type="molecule type" value="Genomic_DNA"/>
</dbReference>
<dbReference type="STRING" id="310780.SAMN05216267_1004201"/>
<proteinExistence type="predicted"/>
<keyword evidence="2" id="KW-1185">Reference proteome</keyword>
<reference evidence="1 2" key="1">
    <citation type="submission" date="2016-10" db="EMBL/GenBank/DDBJ databases">
        <authorList>
            <person name="de Groot N.N."/>
        </authorList>
    </citation>
    <scope>NUCLEOTIDE SEQUENCE [LARGE SCALE GENOMIC DNA]</scope>
    <source>
        <strain evidence="1 2">CGMCC 4.2026</strain>
    </source>
</reference>
<dbReference type="Pfam" id="PF19564">
    <property type="entry name" value="DUF6086"/>
    <property type="match status" value="1"/>
</dbReference>
<dbReference type="Proteomes" id="UP000181951">
    <property type="component" value="Unassembled WGS sequence"/>
</dbReference>
<name>A0A1H8G385_9ACTN</name>
<evidence type="ECO:0000313" key="1">
    <source>
        <dbReference type="EMBL" id="SEN37748.1"/>
    </source>
</evidence>
<dbReference type="InterPro" id="IPR045732">
    <property type="entry name" value="DUF6086"/>
</dbReference>
<organism evidence="1 2">
    <name type="scientific">Actinacidiphila rubida</name>
    <dbReference type="NCBI Taxonomy" id="310780"/>
    <lineage>
        <taxon>Bacteria</taxon>
        <taxon>Bacillati</taxon>
        <taxon>Actinomycetota</taxon>
        <taxon>Actinomycetes</taxon>
        <taxon>Kitasatosporales</taxon>
        <taxon>Streptomycetaceae</taxon>
        <taxon>Actinacidiphila</taxon>
    </lineage>
</organism>
<accession>A0A1H8G385</accession>